<name>A0A8I0EW36_9ACTN</name>
<feature type="binding site" evidence="16">
    <location>
        <begin position="7"/>
        <end position="14"/>
    </location>
    <ligand>
        <name>ATP</name>
        <dbReference type="ChEBI" id="CHEBI:30616"/>
    </ligand>
</feature>
<evidence type="ECO:0000256" key="15">
    <source>
        <dbReference type="ARBA" id="ARBA00040883"/>
    </source>
</evidence>
<comment type="pathway">
    <text evidence="4 16">Cofactor biosynthesis; coenzyme A biosynthesis; CoA from (R)-pantothenate: step 1/5.</text>
</comment>
<evidence type="ECO:0000256" key="11">
    <source>
        <dbReference type="ARBA" id="ARBA00022840"/>
    </source>
</evidence>
<evidence type="ECO:0000256" key="14">
    <source>
        <dbReference type="ARBA" id="ARBA00038036"/>
    </source>
</evidence>
<evidence type="ECO:0000256" key="9">
    <source>
        <dbReference type="ARBA" id="ARBA00022741"/>
    </source>
</evidence>
<comment type="subunit">
    <text evidence="5 16">Homodimer.</text>
</comment>
<dbReference type="NCBIfam" id="NF009855">
    <property type="entry name" value="PRK13321.1"/>
    <property type="match status" value="1"/>
</dbReference>
<feature type="binding site" evidence="16">
    <location>
        <position position="185"/>
    </location>
    <ligand>
        <name>substrate</name>
    </ligand>
</feature>
<evidence type="ECO:0000256" key="12">
    <source>
        <dbReference type="ARBA" id="ARBA00022958"/>
    </source>
</evidence>
<evidence type="ECO:0000256" key="4">
    <source>
        <dbReference type="ARBA" id="ARBA00005225"/>
    </source>
</evidence>
<dbReference type="EMBL" id="CP060587">
    <property type="protein sequence ID" value="QNL94713.1"/>
    <property type="molecule type" value="Genomic_DNA"/>
</dbReference>
<evidence type="ECO:0000313" key="18">
    <source>
        <dbReference type="EMBL" id="QNL94713.1"/>
    </source>
</evidence>
<organism evidence="17 20">
    <name type="scientific">Aeromicrobium senzhongii</name>
    <dbReference type="NCBI Taxonomy" id="2663859"/>
    <lineage>
        <taxon>Bacteria</taxon>
        <taxon>Bacillati</taxon>
        <taxon>Actinomycetota</taxon>
        <taxon>Actinomycetes</taxon>
        <taxon>Propionibacteriales</taxon>
        <taxon>Nocardioidaceae</taxon>
        <taxon>Aeromicrobium</taxon>
    </lineage>
</organism>
<dbReference type="PANTHER" id="PTHR34265">
    <property type="entry name" value="TYPE III PANTOTHENATE KINASE"/>
    <property type="match status" value="1"/>
</dbReference>
<dbReference type="PANTHER" id="PTHR34265:SF1">
    <property type="entry name" value="TYPE III PANTOTHENATE KINASE"/>
    <property type="match status" value="1"/>
</dbReference>
<evidence type="ECO:0000256" key="5">
    <source>
        <dbReference type="ARBA" id="ARBA00011738"/>
    </source>
</evidence>
<dbReference type="InterPro" id="IPR043129">
    <property type="entry name" value="ATPase_NBD"/>
</dbReference>
<comment type="function">
    <text evidence="16">Catalyzes the phosphorylation of pantothenate (Pan), the first step in CoA biosynthesis.</text>
</comment>
<keyword evidence="7 16" id="KW-0963">Cytoplasm</keyword>
<dbReference type="InterPro" id="IPR004619">
    <property type="entry name" value="Type_III_PanK"/>
</dbReference>
<comment type="caution">
    <text evidence="16">Lacks conserved residue(s) required for the propagation of feature annotation.</text>
</comment>
<proteinExistence type="inferred from homology"/>
<dbReference type="Proteomes" id="UP000620591">
    <property type="component" value="Unassembled WGS sequence"/>
</dbReference>
<feature type="binding site" evidence="16">
    <location>
        <position position="133"/>
    </location>
    <ligand>
        <name>ATP</name>
        <dbReference type="ChEBI" id="CHEBI:30616"/>
    </ligand>
</feature>
<dbReference type="UniPathway" id="UPA00241">
    <property type="reaction ID" value="UER00352"/>
</dbReference>
<evidence type="ECO:0000313" key="17">
    <source>
        <dbReference type="EMBL" id="MBC9227279.1"/>
    </source>
</evidence>
<keyword evidence="11 16" id="KW-0067">ATP-binding</keyword>
<evidence type="ECO:0000256" key="3">
    <source>
        <dbReference type="ARBA" id="ARBA00004496"/>
    </source>
</evidence>
<gene>
    <name evidence="16" type="primary">coaX</name>
    <name evidence="18" type="ORF">H9L21_01720</name>
    <name evidence="17" type="ORF">IBG24_13245</name>
</gene>
<dbReference type="RefSeq" id="WP_187411698.1">
    <property type="nucleotide sequence ID" value="NZ_CP060587.1"/>
</dbReference>
<comment type="subcellular location">
    <subcellularLocation>
        <location evidence="3 16">Cytoplasm</location>
    </subcellularLocation>
</comment>
<evidence type="ECO:0000256" key="16">
    <source>
        <dbReference type="HAMAP-Rule" id="MF_01274"/>
    </source>
</evidence>
<keyword evidence="10 16" id="KW-0418">Kinase</keyword>
<dbReference type="SUPFAM" id="SSF53067">
    <property type="entry name" value="Actin-like ATPase domain"/>
    <property type="match status" value="2"/>
</dbReference>
<evidence type="ECO:0000256" key="13">
    <source>
        <dbReference type="ARBA" id="ARBA00022993"/>
    </source>
</evidence>
<comment type="similarity">
    <text evidence="14 16">Belongs to the type III pantothenate kinase family.</text>
</comment>
<dbReference type="GO" id="GO:0005737">
    <property type="term" value="C:cytoplasm"/>
    <property type="evidence" value="ECO:0007669"/>
    <property type="project" value="UniProtKB-SubCell"/>
</dbReference>
<sequence length="258" mass="27311">MTLLAIDAGNAETSIGLFDGDELAADFVVASDERRTSDEWFLVVDGFVRRAGLPEVDEIAMCCTVPALLVALRKAYRRYYADVPAWVVGPGVKTGVPIHTDNPREVGTDRVVNALAAKELYGGPAIVVDLTGTATVVDAIDAEGRYLGGAIAPGVEVSLEALARRSAQLRSVEISTPRDVIGKNTVEALQSGTVFGFAGLIDAIVERMIDSLGEDPEHVSVIATGSHAAVVLSECETITARNPKLTLEGLRLVAARNR</sequence>
<dbReference type="Pfam" id="PF03309">
    <property type="entry name" value="Pan_kinase"/>
    <property type="match status" value="1"/>
</dbReference>
<comment type="catalytic activity">
    <reaction evidence="1 16">
        <text>(R)-pantothenate + ATP = (R)-4'-phosphopantothenate + ADP + H(+)</text>
        <dbReference type="Rhea" id="RHEA:16373"/>
        <dbReference type="ChEBI" id="CHEBI:10986"/>
        <dbReference type="ChEBI" id="CHEBI:15378"/>
        <dbReference type="ChEBI" id="CHEBI:29032"/>
        <dbReference type="ChEBI" id="CHEBI:30616"/>
        <dbReference type="ChEBI" id="CHEBI:456216"/>
        <dbReference type="EC" id="2.7.1.33"/>
    </reaction>
</comment>
<keyword evidence="12 16" id="KW-0630">Potassium</keyword>
<evidence type="ECO:0000313" key="20">
    <source>
        <dbReference type="Proteomes" id="UP000620591"/>
    </source>
</evidence>
<protein>
    <recommendedName>
        <fullName evidence="15 16">Type III pantothenate kinase</fullName>
        <ecNumber evidence="6 16">2.7.1.33</ecNumber>
    </recommendedName>
    <alternativeName>
        <fullName evidence="16">PanK-III</fullName>
    </alternativeName>
    <alternativeName>
        <fullName evidence="16">Pantothenic acid kinase</fullName>
    </alternativeName>
</protein>
<keyword evidence="8 16" id="KW-0808">Transferase</keyword>
<feature type="active site" description="Proton acceptor" evidence="16">
    <location>
        <position position="109"/>
    </location>
</feature>
<dbReference type="GO" id="GO:0005524">
    <property type="term" value="F:ATP binding"/>
    <property type="evidence" value="ECO:0007669"/>
    <property type="project" value="UniProtKB-UniRule"/>
</dbReference>
<dbReference type="NCBIfam" id="TIGR00671">
    <property type="entry name" value="baf"/>
    <property type="match status" value="1"/>
</dbReference>
<evidence type="ECO:0000256" key="2">
    <source>
        <dbReference type="ARBA" id="ARBA00001958"/>
    </source>
</evidence>
<dbReference type="Proteomes" id="UP000515871">
    <property type="component" value="Chromosome"/>
</dbReference>
<evidence type="ECO:0000256" key="8">
    <source>
        <dbReference type="ARBA" id="ARBA00022679"/>
    </source>
</evidence>
<evidence type="ECO:0000256" key="1">
    <source>
        <dbReference type="ARBA" id="ARBA00001206"/>
    </source>
</evidence>
<evidence type="ECO:0000256" key="7">
    <source>
        <dbReference type="ARBA" id="ARBA00022490"/>
    </source>
</evidence>
<feature type="binding site" evidence="16">
    <location>
        <begin position="107"/>
        <end position="110"/>
    </location>
    <ligand>
        <name>substrate</name>
    </ligand>
</feature>
<keyword evidence="9 16" id="KW-0547">Nucleotide-binding</keyword>
<dbReference type="HAMAP" id="MF_01274">
    <property type="entry name" value="Pantothen_kinase_3"/>
    <property type="match status" value="1"/>
</dbReference>
<dbReference type="GO" id="GO:0015937">
    <property type="term" value="P:coenzyme A biosynthetic process"/>
    <property type="evidence" value="ECO:0007669"/>
    <property type="project" value="UniProtKB-UniRule"/>
</dbReference>
<evidence type="ECO:0000313" key="19">
    <source>
        <dbReference type="Proteomes" id="UP000515871"/>
    </source>
</evidence>
<evidence type="ECO:0000256" key="10">
    <source>
        <dbReference type="ARBA" id="ARBA00022777"/>
    </source>
</evidence>
<dbReference type="Gene3D" id="3.30.420.40">
    <property type="match status" value="2"/>
</dbReference>
<comment type="cofactor">
    <cofactor evidence="16">
        <name>NH4(+)</name>
        <dbReference type="ChEBI" id="CHEBI:28938"/>
    </cofactor>
    <cofactor evidence="16">
        <name>K(+)</name>
        <dbReference type="ChEBI" id="CHEBI:29103"/>
    </cofactor>
    <text evidence="16">A monovalent cation. Ammonium or potassium.</text>
</comment>
<accession>A0A8I0EW36</accession>
<dbReference type="EC" id="2.7.1.33" evidence="6 16"/>
<dbReference type="AlphaFoldDB" id="A0A8I0EW36"/>
<dbReference type="CDD" id="cd24015">
    <property type="entry name" value="ASKHA_NBD_PanK-III"/>
    <property type="match status" value="1"/>
</dbReference>
<comment type="cofactor">
    <cofactor evidence="2">
        <name>K(+)</name>
        <dbReference type="ChEBI" id="CHEBI:29103"/>
    </cofactor>
</comment>
<dbReference type="GO" id="GO:0004594">
    <property type="term" value="F:pantothenate kinase activity"/>
    <property type="evidence" value="ECO:0007669"/>
    <property type="project" value="UniProtKB-UniRule"/>
</dbReference>
<evidence type="ECO:0000256" key="6">
    <source>
        <dbReference type="ARBA" id="ARBA00012102"/>
    </source>
</evidence>
<keyword evidence="19" id="KW-1185">Reference proteome</keyword>
<keyword evidence="13 16" id="KW-0173">Coenzyme A biosynthesis</keyword>
<dbReference type="EMBL" id="JACTVM010000004">
    <property type="protein sequence ID" value="MBC9227279.1"/>
    <property type="molecule type" value="Genomic_DNA"/>
</dbReference>
<reference evidence="17" key="1">
    <citation type="submission" date="2020-09" db="EMBL/GenBank/DDBJ databases">
        <title>Novel species in genus Aeromicrobium.</title>
        <authorList>
            <person name="Zhang G."/>
        </authorList>
    </citation>
    <scope>NUCLEOTIDE SEQUENCE</scope>
    <source>
        <strain evidence="19">zg-629</strain>
        <strain evidence="18">Zg-629</strain>
        <strain evidence="17">Zg-636</strain>
    </source>
</reference>